<feature type="transmembrane region" description="Helical" evidence="6">
    <location>
        <begin position="352"/>
        <end position="372"/>
    </location>
</feature>
<dbReference type="InterPro" id="IPR020846">
    <property type="entry name" value="MFS_dom"/>
</dbReference>
<dbReference type="PANTHER" id="PTHR23502:SF132">
    <property type="entry name" value="POLYAMINE TRANSPORTER 2-RELATED"/>
    <property type="match status" value="1"/>
</dbReference>
<gene>
    <name evidence="8" type="ORF">Malapachy_3146</name>
</gene>
<sequence length="480" mass="53934">MSSIAPLPELESSEDPRNWSLSHKIYANVIYNMITLLATYTSGVYSPGIKPMRKDFPVSMPVAQLGTSLYMFGLAIGALLWGPLSQTLGRRPVFLMSLIGMTLFNLGVCLSPSMASLLVCRTFAGAMSSAVFVNVAGSIVDMTIEHDRIPYNSMFRFVTFLGPPLAAILGTVAVRDASWRWNLRSIPIYAFVCLVIYAFTMPETYVPILIQHKIEREKEEMEERIEHHNWAYRMAHRIQHRLPSKSLLLLLWKRTIESLPLPWILLFEEPLVIIVCFYTSLLYGLLYGSLLFFPKVWGEVRGYSSVQVAYTYFAVIIGFVLSTIIVGFTIQNVRYKRAYDAGKHTPELRIRLGYFALFFVPIGLFIFGWTAPFIHVHWIAPCIGVVCFAFGMLAVFNSWMAYLTDTYSNNTAAVIAINTFCRSALAGAFPLFITPMMSAMTFQGAMSLFGGVSIPLTAIGIVFAFHGKRIREKSKHAVYG</sequence>
<feature type="transmembrane region" description="Helical" evidence="6">
    <location>
        <begin position="186"/>
        <end position="210"/>
    </location>
</feature>
<keyword evidence="3 6" id="KW-0812">Transmembrane</keyword>
<feature type="transmembrane region" description="Helical" evidence="6">
    <location>
        <begin position="412"/>
        <end position="433"/>
    </location>
</feature>
<dbReference type="Pfam" id="PF07690">
    <property type="entry name" value="MFS_1"/>
    <property type="match status" value="1"/>
</dbReference>
<accession>A0A0M8MT68</accession>
<name>A0A0M8MT68_9BASI</name>
<evidence type="ECO:0000256" key="2">
    <source>
        <dbReference type="ARBA" id="ARBA00022448"/>
    </source>
</evidence>
<feature type="transmembrane region" description="Helical" evidence="6">
    <location>
        <begin position="310"/>
        <end position="331"/>
    </location>
</feature>
<dbReference type="InterPro" id="IPR011701">
    <property type="entry name" value="MFS"/>
</dbReference>
<protein>
    <submittedName>
        <fullName evidence="8">Major facilitator superfamily</fullName>
    </submittedName>
</protein>
<evidence type="ECO:0000313" key="9">
    <source>
        <dbReference type="Proteomes" id="UP000037751"/>
    </source>
</evidence>
<dbReference type="PROSITE" id="PS50850">
    <property type="entry name" value="MFS"/>
    <property type="match status" value="1"/>
</dbReference>
<keyword evidence="5 6" id="KW-0472">Membrane</keyword>
<dbReference type="STRING" id="77020.A0A0M8MT68"/>
<evidence type="ECO:0000256" key="4">
    <source>
        <dbReference type="ARBA" id="ARBA00022989"/>
    </source>
</evidence>
<dbReference type="OrthoDB" id="6770063at2759"/>
<organism evidence="8 9">
    <name type="scientific">Malassezia pachydermatis</name>
    <dbReference type="NCBI Taxonomy" id="77020"/>
    <lineage>
        <taxon>Eukaryota</taxon>
        <taxon>Fungi</taxon>
        <taxon>Dikarya</taxon>
        <taxon>Basidiomycota</taxon>
        <taxon>Ustilaginomycotina</taxon>
        <taxon>Malasseziomycetes</taxon>
        <taxon>Malasseziales</taxon>
        <taxon>Malasseziaceae</taxon>
        <taxon>Malassezia</taxon>
    </lineage>
</organism>
<feature type="transmembrane region" description="Helical" evidence="6">
    <location>
        <begin position="154"/>
        <end position="174"/>
    </location>
</feature>
<evidence type="ECO:0000256" key="1">
    <source>
        <dbReference type="ARBA" id="ARBA00004141"/>
    </source>
</evidence>
<evidence type="ECO:0000259" key="7">
    <source>
        <dbReference type="PROSITE" id="PS50850"/>
    </source>
</evidence>
<evidence type="ECO:0000256" key="3">
    <source>
        <dbReference type="ARBA" id="ARBA00022692"/>
    </source>
</evidence>
<comment type="subcellular location">
    <subcellularLocation>
        <location evidence="1">Membrane</location>
        <topology evidence="1">Multi-pass membrane protein</topology>
    </subcellularLocation>
</comment>
<feature type="transmembrane region" description="Helical" evidence="6">
    <location>
        <begin position="25"/>
        <end position="42"/>
    </location>
</feature>
<dbReference type="SUPFAM" id="SSF103473">
    <property type="entry name" value="MFS general substrate transporter"/>
    <property type="match status" value="1"/>
</dbReference>
<dbReference type="VEuPathDB" id="FungiDB:Malapachy_3146"/>
<evidence type="ECO:0000256" key="5">
    <source>
        <dbReference type="ARBA" id="ARBA00023136"/>
    </source>
</evidence>
<dbReference type="PANTHER" id="PTHR23502">
    <property type="entry name" value="MAJOR FACILITATOR SUPERFAMILY"/>
    <property type="match status" value="1"/>
</dbReference>
<proteinExistence type="predicted"/>
<dbReference type="GO" id="GO:0022857">
    <property type="term" value="F:transmembrane transporter activity"/>
    <property type="evidence" value="ECO:0007669"/>
    <property type="project" value="InterPro"/>
</dbReference>
<dbReference type="InterPro" id="IPR036259">
    <property type="entry name" value="MFS_trans_sf"/>
</dbReference>
<evidence type="ECO:0000256" key="6">
    <source>
        <dbReference type="SAM" id="Phobius"/>
    </source>
</evidence>
<evidence type="ECO:0000313" key="8">
    <source>
        <dbReference type="EMBL" id="KOS16257.1"/>
    </source>
</evidence>
<comment type="caution">
    <text evidence="8">The sequence shown here is derived from an EMBL/GenBank/DDBJ whole genome shotgun (WGS) entry which is preliminary data.</text>
</comment>
<dbReference type="EMBL" id="LGAV01000001">
    <property type="protein sequence ID" value="KOS16257.1"/>
    <property type="molecule type" value="Genomic_DNA"/>
</dbReference>
<feature type="domain" description="Major facilitator superfamily (MFS) profile" evidence="7">
    <location>
        <begin position="27"/>
        <end position="468"/>
    </location>
</feature>
<feature type="transmembrane region" description="Helical" evidence="6">
    <location>
        <begin position="93"/>
        <end position="117"/>
    </location>
</feature>
<dbReference type="RefSeq" id="XP_017993889.1">
    <property type="nucleotide sequence ID" value="XM_018137624.1"/>
</dbReference>
<dbReference type="Gene3D" id="1.20.1250.20">
    <property type="entry name" value="MFS general substrate transporter like domains"/>
    <property type="match status" value="1"/>
</dbReference>
<feature type="transmembrane region" description="Helical" evidence="6">
    <location>
        <begin position="62"/>
        <end position="81"/>
    </location>
</feature>
<keyword evidence="2" id="KW-0813">Transport</keyword>
<dbReference type="Proteomes" id="UP000037751">
    <property type="component" value="Unassembled WGS sequence"/>
</dbReference>
<keyword evidence="4 6" id="KW-1133">Transmembrane helix</keyword>
<dbReference type="GO" id="GO:0005886">
    <property type="term" value="C:plasma membrane"/>
    <property type="evidence" value="ECO:0007669"/>
    <property type="project" value="TreeGrafter"/>
</dbReference>
<keyword evidence="9" id="KW-1185">Reference proteome</keyword>
<feature type="transmembrane region" description="Helical" evidence="6">
    <location>
        <begin position="271"/>
        <end position="290"/>
    </location>
</feature>
<reference evidence="8 9" key="1">
    <citation type="submission" date="2015-07" db="EMBL/GenBank/DDBJ databases">
        <title>Draft Genome Sequence of Malassezia furfur CBS1878 and Malassezia pachydermatis CBS1879.</title>
        <authorList>
            <person name="Triana S."/>
            <person name="Ohm R."/>
            <person name="Gonzalez A."/>
            <person name="DeCock H."/>
            <person name="Restrepo S."/>
            <person name="Celis A."/>
        </authorList>
    </citation>
    <scope>NUCLEOTIDE SEQUENCE [LARGE SCALE GENOMIC DNA]</scope>
    <source>
        <strain evidence="8 9">CBS 1879</strain>
    </source>
</reference>
<dbReference type="GeneID" id="28729500"/>
<feature type="transmembrane region" description="Helical" evidence="6">
    <location>
        <begin position="123"/>
        <end position="142"/>
    </location>
</feature>
<feature type="transmembrane region" description="Helical" evidence="6">
    <location>
        <begin position="445"/>
        <end position="465"/>
    </location>
</feature>
<dbReference type="AlphaFoldDB" id="A0A0M8MT68"/>
<feature type="transmembrane region" description="Helical" evidence="6">
    <location>
        <begin position="378"/>
        <end position="400"/>
    </location>
</feature>